<dbReference type="FunFam" id="1.20.1270.280:FF:000006">
    <property type="entry name" value="Dynein cytoplasmic 2 heavy chain 1"/>
    <property type="match status" value="1"/>
</dbReference>
<dbReference type="InterPro" id="IPR041228">
    <property type="entry name" value="Dynein_C"/>
</dbReference>
<dbReference type="PANTHER" id="PTHR45703">
    <property type="entry name" value="DYNEIN HEAVY CHAIN"/>
    <property type="match status" value="1"/>
</dbReference>
<dbReference type="GO" id="GO:0008569">
    <property type="term" value="F:minus-end-directed microtubule motor activity"/>
    <property type="evidence" value="ECO:0007669"/>
    <property type="project" value="InterPro"/>
</dbReference>
<gene>
    <name evidence="4" type="ORF">MEDL_14862</name>
</gene>
<dbReference type="FunFam" id="1.10.8.720:FF:000006">
    <property type="entry name" value="cytoplasmic dynein 2 heavy chain 1"/>
    <property type="match status" value="1"/>
</dbReference>
<dbReference type="Gene3D" id="3.40.50.300">
    <property type="entry name" value="P-loop containing nucleotide triphosphate hydrolases"/>
    <property type="match status" value="1"/>
</dbReference>
<dbReference type="OrthoDB" id="10252139at2759"/>
<dbReference type="InterPro" id="IPR027417">
    <property type="entry name" value="P-loop_NTPase"/>
</dbReference>
<accession>A0A8S3QTF2</accession>
<feature type="domain" description="Dynein heavy chain C-terminal" evidence="3">
    <location>
        <begin position="263"/>
        <end position="557"/>
    </location>
</feature>
<evidence type="ECO:0000313" key="5">
    <source>
        <dbReference type="Proteomes" id="UP000683360"/>
    </source>
</evidence>
<evidence type="ECO:0000259" key="3">
    <source>
        <dbReference type="Pfam" id="PF18199"/>
    </source>
</evidence>
<dbReference type="Pfam" id="PF18199">
    <property type="entry name" value="Dynein_C"/>
    <property type="match status" value="1"/>
</dbReference>
<dbReference type="Gene3D" id="3.10.490.20">
    <property type="match status" value="1"/>
</dbReference>
<evidence type="ECO:0000313" key="4">
    <source>
        <dbReference type="EMBL" id="CAG2200199.1"/>
    </source>
</evidence>
<evidence type="ECO:0000259" key="1">
    <source>
        <dbReference type="Pfam" id="PF03028"/>
    </source>
</evidence>
<dbReference type="GO" id="GO:0051959">
    <property type="term" value="F:dynein light intermediate chain binding"/>
    <property type="evidence" value="ECO:0007669"/>
    <property type="project" value="InterPro"/>
</dbReference>
<dbReference type="Gene3D" id="1.20.1270.280">
    <property type="match status" value="1"/>
</dbReference>
<dbReference type="Pfam" id="PF18198">
    <property type="entry name" value="AAA_lid_11"/>
    <property type="match status" value="1"/>
</dbReference>
<protein>
    <submittedName>
        <fullName evidence="4">DYNC2H</fullName>
    </submittedName>
</protein>
<dbReference type="InterPro" id="IPR026983">
    <property type="entry name" value="DHC"/>
</dbReference>
<proteinExistence type="predicted"/>
<evidence type="ECO:0000259" key="2">
    <source>
        <dbReference type="Pfam" id="PF18198"/>
    </source>
</evidence>
<dbReference type="EMBL" id="CAJPWZ010000735">
    <property type="protein sequence ID" value="CAG2200199.1"/>
    <property type="molecule type" value="Genomic_DNA"/>
</dbReference>
<dbReference type="GO" id="GO:0007018">
    <property type="term" value="P:microtubule-based movement"/>
    <property type="evidence" value="ECO:0007669"/>
    <property type="project" value="InterPro"/>
</dbReference>
<comment type="caution">
    <text evidence="4">The sequence shown here is derived from an EMBL/GenBank/DDBJ whole genome shotgun (WGS) entry which is preliminary data.</text>
</comment>
<dbReference type="GO" id="GO:0045505">
    <property type="term" value="F:dynein intermediate chain binding"/>
    <property type="evidence" value="ECO:0007669"/>
    <property type="project" value="InterPro"/>
</dbReference>
<dbReference type="GO" id="GO:0030286">
    <property type="term" value="C:dynein complex"/>
    <property type="evidence" value="ECO:0007669"/>
    <property type="project" value="InterPro"/>
</dbReference>
<dbReference type="Pfam" id="PF03028">
    <property type="entry name" value="Dynein_heavy"/>
    <property type="match status" value="1"/>
</dbReference>
<feature type="domain" description="Dynein heavy chain AAA lid" evidence="2">
    <location>
        <begin position="117"/>
        <end position="252"/>
    </location>
</feature>
<dbReference type="Proteomes" id="UP000683360">
    <property type="component" value="Unassembled WGS sequence"/>
</dbReference>
<dbReference type="Gene3D" id="1.10.8.720">
    <property type="entry name" value="Region D6 of dynein motor"/>
    <property type="match status" value="1"/>
</dbReference>
<sequence>MITKSFQVAMGQGQADIAMQLLRECSQNGEWLCLKNLHLVTAWLPQLEKEINTLKQHEDFRLWMTAEVHPKFPTILLQSSLKVTYEAPPGLKRNLMRTYESWSPEYVSKTGNVVRSQALFALAWFHAVVQERRMYIPQGWTKFYEFSLSDLRAGADIIDRLCKSGSEVQWQFVHGLYEFAIYGGRVDNPFDLRVMVSYLKQFFDGSVLSSQSRNKRLGALKLPSSTNYRDYIDAIEELPEFDKPSYFGLPENIERSAQRIVSSQVISQLKVLQRADVKASKFDKEVWANELGPVLNLWKKLNSGANVIQARVSPPSDKTGQELPVVSFIKLEYYNAIKLVQSIHQSLASLSKIIRGTMLLTSEAQKLAAALLHQETPLTWLSNWDGPEDPIQYLRGLVSRAIAIQTWVDKATHNTILRDTLDLSELFHPDTFINALRQQTARELGVSMDSLKFGASWKGSIQGAKIQVRIGGLLMEGCSFDGSRLSENQRDSPSVSGIPPCVIGWIPKDSPDAYSLDDTISIPIYTSNERDRIVAKMEVPCGGNKNVWLQCGAALFLKTQ</sequence>
<dbReference type="InterPro" id="IPR043160">
    <property type="entry name" value="Dynein_C_barrel"/>
</dbReference>
<reference evidence="4" key="1">
    <citation type="submission" date="2021-03" db="EMBL/GenBank/DDBJ databases">
        <authorList>
            <person name="Bekaert M."/>
        </authorList>
    </citation>
    <scope>NUCLEOTIDE SEQUENCE</scope>
</reference>
<dbReference type="InterPro" id="IPR042219">
    <property type="entry name" value="AAA_lid_11_sf"/>
</dbReference>
<dbReference type="InterPro" id="IPR041658">
    <property type="entry name" value="AAA_lid_11"/>
</dbReference>
<keyword evidence="5" id="KW-1185">Reference proteome</keyword>
<dbReference type="PANTHER" id="PTHR45703:SF22">
    <property type="entry name" value="DYNEIN CYTOPLASMIC 2 HEAVY CHAIN 1"/>
    <property type="match status" value="1"/>
</dbReference>
<feature type="domain" description="Dynein heavy chain region D6 P-loop" evidence="1">
    <location>
        <begin position="5"/>
        <end position="84"/>
    </location>
</feature>
<dbReference type="FunFam" id="3.10.490.20:FF:000007">
    <property type="entry name" value="Dynein cytoplasmic 2 heavy chain 1"/>
    <property type="match status" value="1"/>
</dbReference>
<dbReference type="InterPro" id="IPR004273">
    <property type="entry name" value="Dynein_heavy_D6_P-loop"/>
</dbReference>
<dbReference type="AlphaFoldDB" id="A0A8S3QTF2"/>
<name>A0A8S3QTF2_MYTED</name>
<organism evidence="4 5">
    <name type="scientific">Mytilus edulis</name>
    <name type="common">Blue mussel</name>
    <dbReference type="NCBI Taxonomy" id="6550"/>
    <lineage>
        <taxon>Eukaryota</taxon>
        <taxon>Metazoa</taxon>
        <taxon>Spiralia</taxon>
        <taxon>Lophotrochozoa</taxon>
        <taxon>Mollusca</taxon>
        <taxon>Bivalvia</taxon>
        <taxon>Autobranchia</taxon>
        <taxon>Pteriomorphia</taxon>
        <taxon>Mytilida</taxon>
        <taxon>Mytiloidea</taxon>
        <taxon>Mytilidae</taxon>
        <taxon>Mytilinae</taxon>
        <taxon>Mytilus</taxon>
    </lineage>
</organism>